<evidence type="ECO:0000256" key="3">
    <source>
        <dbReference type="ARBA" id="ARBA00022840"/>
    </source>
</evidence>
<evidence type="ECO:0000313" key="9">
    <source>
        <dbReference type="EMBL" id="CAG9316840.1"/>
    </source>
</evidence>
<evidence type="ECO:0000256" key="6">
    <source>
        <dbReference type="PROSITE-ProRule" id="PRU00283"/>
    </source>
</evidence>
<evidence type="ECO:0000256" key="4">
    <source>
        <dbReference type="ARBA" id="ARBA00023054"/>
    </source>
</evidence>
<dbReference type="PANTHER" id="PTHR47968">
    <property type="entry name" value="CENTROMERE PROTEIN E"/>
    <property type="match status" value="1"/>
</dbReference>
<dbReference type="SMART" id="SM00129">
    <property type="entry name" value="KISc"/>
    <property type="match status" value="1"/>
</dbReference>
<keyword evidence="10" id="KW-1185">Reference proteome</keyword>
<sequence>MTEIEASNMLVAIRVRPLSQKETSVNDKDIIRVEDHLLIVLDMNDFEDRKNILHRSREQRYVFDRIFKDAANEEVFQSTVQDLIHPALSGINACVFAYGPTGSGKTYTMIGTNDDPGIAVLTIREMFKQIESDTDKIYEIKISYVEIYNEAIRDLLIPNSGYLDLRDDPIRGVVIAGVSEFSVESTDQVMSLITAGNKRRTTEATNANQTSSRSHAVFQAMISQRDRVTDTVLDVFQGKLSLIDLAGSERGTVTENRGLRLLEGSKINRSLLALANCINALGDKTKKGVFVPYRDSKLTRMLKDSLGGNCKTIMISNISPAASQFEEIVNTLKYASRAKNIKYKVQANKKLVALHITEYKNIISDLRSEIESLRSQLHTNPTIQSNPTDFGECKYHSNKIEEDIEMKKLQAEIFENFQERIQLRRALLELEEQNSLNVLEIKRRQAEVLIWKRQEELKDLPKYEEGRPLSAVPPHVRKQFKDIQMLKASTDKNNQRKEFMLVQLQENMARGTQIRSSIGTRVLIQDKRDFLELLIKSHILEQTNVELEVQLLIQEKTITDLQNLVLSQKRLLEEQGIDDGSSLWNKVDNLTPPVEESLEDVEMSEEELKLDGYDFTTPADEEEEIPIEEDEDFERSELLLATSKVSADIDNTDKEMGMMLQGRALIKKQQETESKVKAETVQPKVDLGPSPGLGLIINGKIIDDGLNNKKLSVPKAVKPAKKKGADVYRKKK</sequence>
<dbReference type="PANTHER" id="PTHR47968:SF13">
    <property type="entry name" value="KINESIN-LIKE PROTEIN KIF19 ISOFORM X1"/>
    <property type="match status" value="1"/>
</dbReference>
<reference evidence="9" key="1">
    <citation type="submission" date="2021-09" db="EMBL/GenBank/DDBJ databases">
        <authorList>
            <consortium name="AG Swart"/>
            <person name="Singh M."/>
            <person name="Singh A."/>
            <person name="Seah K."/>
            <person name="Emmerich C."/>
        </authorList>
    </citation>
    <scope>NUCLEOTIDE SEQUENCE</scope>
    <source>
        <strain evidence="9">ATCC30299</strain>
    </source>
</reference>
<dbReference type="FunFam" id="3.40.850.10:FF:000056">
    <property type="entry name" value="Kinesin-like protein"/>
    <property type="match status" value="1"/>
</dbReference>
<evidence type="ECO:0000313" key="10">
    <source>
        <dbReference type="Proteomes" id="UP001162131"/>
    </source>
</evidence>
<feature type="binding site" evidence="6">
    <location>
        <begin position="99"/>
        <end position="106"/>
    </location>
    <ligand>
        <name>ATP</name>
        <dbReference type="ChEBI" id="CHEBI:30616"/>
    </ligand>
</feature>
<keyword evidence="3 6" id="KW-0067">ATP-binding</keyword>
<keyword evidence="5 6" id="KW-0505">Motor protein</keyword>
<dbReference type="GO" id="GO:0005874">
    <property type="term" value="C:microtubule"/>
    <property type="evidence" value="ECO:0007669"/>
    <property type="project" value="UniProtKB-KW"/>
</dbReference>
<comment type="caution">
    <text evidence="9">The sequence shown here is derived from an EMBL/GenBank/DDBJ whole genome shotgun (WGS) entry which is preliminary data.</text>
</comment>
<dbReference type="InterPro" id="IPR001752">
    <property type="entry name" value="Kinesin_motor_dom"/>
</dbReference>
<evidence type="ECO:0000256" key="2">
    <source>
        <dbReference type="ARBA" id="ARBA00022741"/>
    </source>
</evidence>
<evidence type="ECO:0000256" key="1">
    <source>
        <dbReference type="ARBA" id="ARBA00022701"/>
    </source>
</evidence>
<protein>
    <recommendedName>
        <fullName evidence="7">Kinesin-like protein</fullName>
    </recommendedName>
</protein>
<dbReference type="Gene3D" id="3.40.850.10">
    <property type="entry name" value="Kinesin motor domain"/>
    <property type="match status" value="1"/>
</dbReference>
<dbReference type="Pfam" id="PF00225">
    <property type="entry name" value="Kinesin"/>
    <property type="match status" value="1"/>
</dbReference>
<dbReference type="GO" id="GO:0008017">
    <property type="term" value="F:microtubule binding"/>
    <property type="evidence" value="ECO:0007669"/>
    <property type="project" value="InterPro"/>
</dbReference>
<dbReference type="PRINTS" id="PR00380">
    <property type="entry name" value="KINESINHEAVY"/>
</dbReference>
<keyword evidence="2 6" id="KW-0547">Nucleotide-binding</keyword>
<evidence type="ECO:0000256" key="7">
    <source>
        <dbReference type="RuleBase" id="RU000394"/>
    </source>
</evidence>
<keyword evidence="4" id="KW-0175">Coiled coil</keyword>
<dbReference type="SUPFAM" id="SSF52540">
    <property type="entry name" value="P-loop containing nucleoside triphosphate hydrolases"/>
    <property type="match status" value="1"/>
</dbReference>
<dbReference type="InterPro" id="IPR036961">
    <property type="entry name" value="Kinesin_motor_dom_sf"/>
</dbReference>
<feature type="domain" description="Kinesin motor" evidence="8">
    <location>
        <begin position="8"/>
        <end position="341"/>
    </location>
</feature>
<comment type="similarity">
    <text evidence="6 7">Belongs to the TRAFAC class myosin-kinesin ATPase superfamily. Kinesin family.</text>
</comment>
<evidence type="ECO:0000259" key="8">
    <source>
        <dbReference type="PROSITE" id="PS50067"/>
    </source>
</evidence>
<dbReference type="GO" id="GO:0005524">
    <property type="term" value="F:ATP binding"/>
    <property type="evidence" value="ECO:0007669"/>
    <property type="project" value="UniProtKB-UniRule"/>
</dbReference>
<name>A0AAU9J801_9CILI</name>
<dbReference type="Proteomes" id="UP001162131">
    <property type="component" value="Unassembled WGS sequence"/>
</dbReference>
<dbReference type="EMBL" id="CAJZBQ010000017">
    <property type="protein sequence ID" value="CAG9316840.1"/>
    <property type="molecule type" value="Genomic_DNA"/>
</dbReference>
<accession>A0AAU9J801</accession>
<gene>
    <name evidence="9" type="ORF">BSTOLATCC_MIC17473</name>
</gene>
<dbReference type="AlphaFoldDB" id="A0AAU9J801"/>
<dbReference type="GO" id="GO:0007018">
    <property type="term" value="P:microtubule-based movement"/>
    <property type="evidence" value="ECO:0007669"/>
    <property type="project" value="InterPro"/>
</dbReference>
<proteinExistence type="inferred from homology"/>
<dbReference type="InterPro" id="IPR027640">
    <property type="entry name" value="Kinesin-like_fam"/>
</dbReference>
<evidence type="ECO:0000256" key="5">
    <source>
        <dbReference type="ARBA" id="ARBA00023175"/>
    </source>
</evidence>
<dbReference type="PROSITE" id="PS00411">
    <property type="entry name" value="KINESIN_MOTOR_1"/>
    <property type="match status" value="1"/>
</dbReference>
<dbReference type="InterPro" id="IPR027417">
    <property type="entry name" value="P-loop_NTPase"/>
</dbReference>
<organism evidence="9 10">
    <name type="scientific">Blepharisma stoltei</name>
    <dbReference type="NCBI Taxonomy" id="1481888"/>
    <lineage>
        <taxon>Eukaryota</taxon>
        <taxon>Sar</taxon>
        <taxon>Alveolata</taxon>
        <taxon>Ciliophora</taxon>
        <taxon>Postciliodesmatophora</taxon>
        <taxon>Heterotrichea</taxon>
        <taxon>Heterotrichida</taxon>
        <taxon>Blepharismidae</taxon>
        <taxon>Blepharisma</taxon>
    </lineage>
</organism>
<dbReference type="GO" id="GO:0003777">
    <property type="term" value="F:microtubule motor activity"/>
    <property type="evidence" value="ECO:0007669"/>
    <property type="project" value="InterPro"/>
</dbReference>
<dbReference type="InterPro" id="IPR019821">
    <property type="entry name" value="Kinesin_motor_CS"/>
</dbReference>
<dbReference type="PROSITE" id="PS50067">
    <property type="entry name" value="KINESIN_MOTOR_2"/>
    <property type="match status" value="1"/>
</dbReference>
<keyword evidence="1 7" id="KW-0493">Microtubule</keyword>